<evidence type="ECO:0000313" key="2">
    <source>
        <dbReference type="EMBL" id="MDH2390183.1"/>
    </source>
</evidence>
<name>A0ABT6HPM9_9ACTN</name>
<feature type="compositionally biased region" description="Low complexity" evidence="1">
    <location>
        <begin position="160"/>
        <end position="194"/>
    </location>
</feature>
<accession>A0ABT6HPM9</accession>
<gene>
    <name evidence="2" type="ORF">QCN29_15570</name>
</gene>
<proteinExistence type="predicted"/>
<protein>
    <submittedName>
        <fullName evidence="2">SWIM zinc finger family protein</fullName>
    </submittedName>
</protein>
<evidence type="ECO:0000313" key="3">
    <source>
        <dbReference type="Proteomes" id="UP001223144"/>
    </source>
</evidence>
<feature type="non-terminal residue" evidence="2">
    <location>
        <position position="220"/>
    </location>
</feature>
<sequence length="220" mass="21253">MTPATDAVPSLPPVAPEVGAEAAEQLTSRLRGRLDSAVERLRRAPVSASGGVWRVACGEDADVTLEPGPSGVVSEAGQARCSCLLAPRCLHRAAVLHLCPVAASPSGGPERRLSASPGAASSASGTTRAGIPGEPDDAASTGTAGTPVTVGATEPPSHTAAGVAPPDAAAPGEPAVPADAAGLVAAANDAGAARPARRQDSPPAPGASTTPPDAPDNATG</sequence>
<dbReference type="EMBL" id="JARWBG010000016">
    <property type="protein sequence ID" value="MDH2390183.1"/>
    <property type="molecule type" value="Genomic_DNA"/>
</dbReference>
<comment type="caution">
    <text evidence="2">The sequence shown here is derived from an EMBL/GenBank/DDBJ whole genome shotgun (WGS) entry which is preliminary data.</text>
</comment>
<reference evidence="2 3" key="1">
    <citation type="submission" date="2023-04" db="EMBL/GenBank/DDBJ databases">
        <title>Streptomyces chengmaiensis sp. nov. isolated from the stem of mangrove plant in Hainan.</title>
        <authorList>
            <person name="Huang X."/>
            <person name="Zhou S."/>
            <person name="Chu X."/>
            <person name="Xie Y."/>
            <person name="Lin Y."/>
        </authorList>
    </citation>
    <scope>NUCLEOTIDE SEQUENCE [LARGE SCALE GENOMIC DNA]</scope>
    <source>
        <strain evidence="2 3">HNM0663</strain>
    </source>
</reference>
<feature type="region of interest" description="Disordered" evidence="1">
    <location>
        <begin position="103"/>
        <end position="220"/>
    </location>
</feature>
<keyword evidence="3" id="KW-1185">Reference proteome</keyword>
<feature type="compositionally biased region" description="Low complexity" evidence="1">
    <location>
        <begin position="138"/>
        <end position="153"/>
    </location>
</feature>
<evidence type="ECO:0000256" key="1">
    <source>
        <dbReference type="SAM" id="MobiDB-lite"/>
    </source>
</evidence>
<feature type="compositionally biased region" description="Low complexity" evidence="1">
    <location>
        <begin position="114"/>
        <end position="130"/>
    </location>
</feature>
<dbReference type="Proteomes" id="UP001223144">
    <property type="component" value="Unassembled WGS sequence"/>
</dbReference>
<organism evidence="2 3">
    <name type="scientific">Streptomyces chengmaiensis</name>
    <dbReference type="NCBI Taxonomy" id="3040919"/>
    <lineage>
        <taxon>Bacteria</taxon>
        <taxon>Bacillati</taxon>
        <taxon>Actinomycetota</taxon>
        <taxon>Actinomycetes</taxon>
        <taxon>Kitasatosporales</taxon>
        <taxon>Streptomycetaceae</taxon>
        <taxon>Streptomyces</taxon>
    </lineage>
</organism>